<dbReference type="InterPro" id="IPR028082">
    <property type="entry name" value="Peripla_BP_I"/>
</dbReference>
<dbReference type="AlphaFoldDB" id="A0A1N7MWB5"/>
<organism evidence="7 8">
    <name type="scientific">Insolitispirillum peregrinum</name>
    <dbReference type="NCBI Taxonomy" id="80876"/>
    <lineage>
        <taxon>Bacteria</taxon>
        <taxon>Pseudomonadati</taxon>
        <taxon>Pseudomonadota</taxon>
        <taxon>Alphaproteobacteria</taxon>
        <taxon>Rhodospirillales</taxon>
        <taxon>Novispirillaceae</taxon>
        <taxon>Insolitispirillum</taxon>
    </lineage>
</organism>
<keyword evidence="2" id="KW-0732">Signal</keyword>
<keyword evidence="8" id="KW-1185">Reference proteome</keyword>
<dbReference type="PANTHER" id="PTHR30483">
    <property type="entry name" value="LEUCINE-SPECIFIC-BINDING PROTEIN"/>
    <property type="match status" value="1"/>
</dbReference>
<keyword evidence="5" id="KW-0812">Transmembrane</keyword>
<feature type="compositionally biased region" description="Low complexity" evidence="4">
    <location>
        <begin position="71"/>
        <end position="91"/>
    </location>
</feature>
<keyword evidence="5" id="KW-0472">Membrane</keyword>
<proteinExistence type="inferred from homology"/>
<dbReference type="InterPro" id="IPR028081">
    <property type="entry name" value="Leu-bd"/>
</dbReference>
<evidence type="ECO:0000256" key="3">
    <source>
        <dbReference type="ARBA" id="ARBA00022970"/>
    </source>
</evidence>
<feature type="domain" description="Leucine-binding protein" evidence="6">
    <location>
        <begin position="96"/>
        <end position="434"/>
    </location>
</feature>
<accession>A0A1N7MWB5</accession>
<feature type="region of interest" description="Disordered" evidence="4">
    <location>
        <begin position="1"/>
        <end position="39"/>
    </location>
</feature>
<feature type="region of interest" description="Disordered" evidence="4">
    <location>
        <begin position="61"/>
        <end position="91"/>
    </location>
</feature>
<keyword evidence="3" id="KW-0813">Transport</keyword>
<dbReference type="InterPro" id="IPR051010">
    <property type="entry name" value="BCAA_transport"/>
</dbReference>
<name>A0A1N7MWB5_9PROT</name>
<keyword evidence="5" id="KW-1133">Transmembrane helix</keyword>
<dbReference type="Gene3D" id="3.40.50.2300">
    <property type="match status" value="2"/>
</dbReference>
<dbReference type="GO" id="GO:0006865">
    <property type="term" value="P:amino acid transport"/>
    <property type="evidence" value="ECO:0007669"/>
    <property type="project" value="UniProtKB-KW"/>
</dbReference>
<sequence length="450" mass="47407">MRRQAQDHQSGVQMKASRSGFPGCHHDQPPRRQATRSKGWRLGGLSIVVAAALLSACQTTQVSSPPPTAKPPATTQQAPAPKQQAAPAQPVVQNRPVRVAMLLPLSGPSASTGQALLNAAQMAVFDLANEQFSLLPFDTQGTPDGAQQAVGQALAQGAELILGPLFAPDVSAIRPQTLQAQVPMITFSTDPSVAAPGVYVIGFLLREQARRMVEAAMEHNLTRFALLTPDTPFGRLMGNAYIEAVNAQAGTKPNSAQLVAREVYSPTDQTQLSEAVQRLVAARNGSQTPFTVLMVPDSGAKLKDVVALLNYQGLNGARVKLVGPMLWDDPQVTQDPAMIGAWYPAPSPGTHQGFSARYQSLYGQSAPTIASLGYDAAALAAVLARQPSQPGAKVYTNQVLSNPNGFAGIDGVFRFLPNGLSERGLAVMEIQQGGPRQIGAASSTFVPAVN</sequence>
<dbReference type="CDD" id="cd06339">
    <property type="entry name" value="PBP1_YraM_LppC_lipoprotein-like"/>
    <property type="match status" value="1"/>
</dbReference>
<dbReference type="Pfam" id="PF13458">
    <property type="entry name" value="Peripla_BP_6"/>
    <property type="match status" value="1"/>
</dbReference>
<dbReference type="STRING" id="80876.SAMN05421779_104402"/>
<evidence type="ECO:0000256" key="1">
    <source>
        <dbReference type="ARBA" id="ARBA00010062"/>
    </source>
</evidence>
<comment type="similarity">
    <text evidence="1">Belongs to the leucine-binding protein family.</text>
</comment>
<reference evidence="7 8" key="1">
    <citation type="submission" date="2017-01" db="EMBL/GenBank/DDBJ databases">
        <authorList>
            <person name="Mah S.A."/>
            <person name="Swanson W.J."/>
            <person name="Moy G.W."/>
            <person name="Vacquier V.D."/>
        </authorList>
    </citation>
    <scope>NUCLEOTIDE SEQUENCE [LARGE SCALE GENOMIC DNA]</scope>
    <source>
        <strain evidence="7 8">DSM 11589</strain>
    </source>
</reference>
<gene>
    <name evidence="7" type="ORF">SAMN05421779_104402</name>
</gene>
<dbReference type="EMBL" id="FTOA01000004">
    <property type="protein sequence ID" value="SIS90413.1"/>
    <property type="molecule type" value="Genomic_DNA"/>
</dbReference>
<dbReference type="PANTHER" id="PTHR30483:SF6">
    <property type="entry name" value="PERIPLASMIC BINDING PROTEIN OF ABC TRANSPORTER FOR NATURAL AMINO ACIDS"/>
    <property type="match status" value="1"/>
</dbReference>
<dbReference type="Proteomes" id="UP000185678">
    <property type="component" value="Unassembled WGS sequence"/>
</dbReference>
<evidence type="ECO:0000313" key="8">
    <source>
        <dbReference type="Proteomes" id="UP000185678"/>
    </source>
</evidence>
<evidence type="ECO:0000256" key="2">
    <source>
        <dbReference type="ARBA" id="ARBA00022729"/>
    </source>
</evidence>
<keyword evidence="3" id="KW-0029">Amino-acid transport</keyword>
<evidence type="ECO:0000256" key="4">
    <source>
        <dbReference type="SAM" id="MobiDB-lite"/>
    </source>
</evidence>
<evidence type="ECO:0000256" key="5">
    <source>
        <dbReference type="SAM" id="Phobius"/>
    </source>
</evidence>
<evidence type="ECO:0000259" key="6">
    <source>
        <dbReference type="Pfam" id="PF13458"/>
    </source>
</evidence>
<feature type="transmembrane region" description="Helical" evidence="5">
    <location>
        <begin position="39"/>
        <end position="56"/>
    </location>
</feature>
<evidence type="ECO:0000313" key="7">
    <source>
        <dbReference type="EMBL" id="SIS90413.1"/>
    </source>
</evidence>
<dbReference type="SUPFAM" id="SSF53822">
    <property type="entry name" value="Periplasmic binding protein-like I"/>
    <property type="match status" value="1"/>
</dbReference>
<protein>
    <submittedName>
        <fullName evidence="7">Amino acid/amide ABC transporter substrate-binding protein, HAAT family</fullName>
    </submittedName>
</protein>